<keyword evidence="5 12" id="KW-0812">Transmembrane</keyword>
<keyword evidence="8" id="KW-0406">Ion transport</keyword>
<evidence type="ECO:0000256" key="1">
    <source>
        <dbReference type="ARBA" id="ARBA00004651"/>
    </source>
</evidence>
<feature type="transmembrane region" description="Helical" evidence="12">
    <location>
        <begin position="228"/>
        <end position="250"/>
    </location>
</feature>
<dbReference type="CDD" id="cd11493">
    <property type="entry name" value="SLC5sbd_NIS-like_u1"/>
    <property type="match status" value="1"/>
</dbReference>
<feature type="transmembrane region" description="Helical" evidence="12">
    <location>
        <begin position="462"/>
        <end position="482"/>
    </location>
</feature>
<feature type="transmembrane region" description="Helical" evidence="12">
    <location>
        <begin position="374"/>
        <end position="394"/>
    </location>
</feature>
<evidence type="ECO:0000313" key="13">
    <source>
        <dbReference type="EMBL" id="MDR8018983.1"/>
    </source>
</evidence>
<comment type="subcellular location">
    <subcellularLocation>
        <location evidence="1">Cell membrane</location>
        <topology evidence="1">Multi-pass membrane protein</topology>
    </subcellularLocation>
</comment>
<evidence type="ECO:0000256" key="12">
    <source>
        <dbReference type="SAM" id="Phobius"/>
    </source>
</evidence>
<evidence type="ECO:0000256" key="10">
    <source>
        <dbReference type="ARBA" id="ARBA00023201"/>
    </source>
</evidence>
<proteinExistence type="inferred from homology"/>
<dbReference type="NCBIfam" id="TIGR00813">
    <property type="entry name" value="sss"/>
    <property type="match status" value="1"/>
</dbReference>
<dbReference type="Pfam" id="PF00474">
    <property type="entry name" value="SSF"/>
    <property type="match status" value="1"/>
</dbReference>
<keyword evidence="4" id="KW-1003">Cell membrane</keyword>
<evidence type="ECO:0000256" key="7">
    <source>
        <dbReference type="ARBA" id="ARBA00023053"/>
    </source>
</evidence>
<feature type="transmembrane region" description="Helical" evidence="12">
    <location>
        <begin position="155"/>
        <end position="175"/>
    </location>
</feature>
<organism evidence="13 14">
    <name type="scientific">Nesterenkonia aerolata</name>
    <dbReference type="NCBI Taxonomy" id="3074079"/>
    <lineage>
        <taxon>Bacteria</taxon>
        <taxon>Bacillati</taxon>
        <taxon>Actinomycetota</taxon>
        <taxon>Actinomycetes</taxon>
        <taxon>Micrococcales</taxon>
        <taxon>Micrococcaceae</taxon>
        <taxon>Nesterenkonia</taxon>
    </lineage>
</organism>
<dbReference type="PROSITE" id="PS50283">
    <property type="entry name" value="NA_SOLUT_SYMP_3"/>
    <property type="match status" value="1"/>
</dbReference>
<keyword evidence="3" id="KW-0813">Transport</keyword>
<feature type="transmembrane region" description="Helical" evidence="12">
    <location>
        <begin position="6"/>
        <end position="21"/>
    </location>
</feature>
<evidence type="ECO:0000256" key="4">
    <source>
        <dbReference type="ARBA" id="ARBA00022475"/>
    </source>
</evidence>
<accession>A0ABU2DR84</accession>
<evidence type="ECO:0000256" key="8">
    <source>
        <dbReference type="ARBA" id="ARBA00023065"/>
    </source>
</evidence>
<evidence type="ECO:0000313" key="14">
    <source>
        <dbReference type="Proteomes" id="UP001251870"/>
    </source>
</evidence>
<comment type="caution">
    <text evidence="13">The sequence shown here is derived from an EMBL/GenBank/DDBJ whole genome shotgun (WGS) entry which is preliminary data.</text>
</comment>
<feature type="transmembrane region" description="Helical" evidence="12">
    <location>
        <begin position="42"/>
        <end position="65"/>
    </location>
</feature>
<evidence type="ECO:0000256" key="5">
    <source>
        <dbReference type="ARBA" id="ARBA00022692"/>
    </source>
</evidence>
<gene>
    <name evidence="13" type="ORF">RIL96_05325</name>
</gene>
<feature type="transmembrane region" description="Helical" evidence="12">
    <location>
        <begin position="187"/>
        <end position="208"/>
    </location>
</feature>
<feature type="transmembrane region" description="Helical" evidence="12">
    <location>
        <begin position="400"/>
        <end position="421"/>
    </location>
</feature>
<dbReference type="Proteomes" id="UP001251870">
    <property type="component" value="Unassembled WGS sequence"/>
</dbReference>
<reference evidence="13 14" key="1">
    <citation type="submission" date="2023-09" db="EMBL/GenBank/DDBJ databases">
        <title>Description of three actinobacteria isolated from air of manufacturing shop in a pharmaceutical factory.</title>
        <authorList>
            <person name="Zhang D.-F."/>
        </authorList>
    </citation>
    <scope>NUCLEOTIDE SEQUENCE [LARGE SCALE GENOMIC DNA]</scope>
    <source>
        <strain evidence="13 14">LY-0111</strain>
    </source>
</reference>
<evidence type="ECO:0000256" key="6">
    <source>
        <dbReference type="ARBA" id="ARBA00022989"/>
    </source>
</evidence>
<dbReference type="Gene3D" id="1.20.1730.10">
    <property type="entry name" value="Sodium/glucose cotransporter"/>
    <property type="match status" value="1"/>
</dbReference>
<sequence length="506" mass="54054">MQTIDLLVIAAYLAATAWLGLKLSGRQTGLKDYFVGGRNLPWWAVCLSVVATETSALTVIGIPVMSYLGDISYLQLAIGYILGRIIVAFFMLPRYYDGQMVTAYAYLGKRFGQSTQTTAGVTFLFTRLLADGIRVLAAAIPVNMILQGMGLNTDYFTIIVVLAVVTILYTFIGGIKAVVWVDVAQMFLYVTGGLLAIIVITATTGGGWLGEAADVGKLTMFVFEGNPISSDASFVASLLGGMVFAMASHGSDQLVVQRLLACRSKREAQKAIIASGVVVFVQFAIFLMVGLALWAYYEHASPEALGLTRDDEIFPLFIIEGLPPGVSGILLAGILAAAMSTLSSSLSALSSSTVSDVYARFKKTSMSDEEGLKVGRWATIGWGLAFIAPAAVFQSDEGNIVILALGVAGITYGGLLGAFVFGILNRRARATDANIAFLAAVGVNAFFFVMEKYVTGEVWVAWQWYPLLGVLVTFAVGGLLSLRHPSVPRILQRSDGQLEGQERTSG</sequence>
<dbReference type="PANTHER" id="PTHR42985">
    <property type="entry name" value="SODIUM-COUPLED MONOCARBOXYLATE TRANSPORTER"/>
    <property type="match status" value="1"/>
</dbReference>
<dbReference type="InterPro" id="IPR038377">
    <property type="entry name" value="Na/Glc_symporter_sf"/>
</dbReference>
<keyword evidence="7" id="KW-0915">Sodium</keyword>
<dbReference type="EMBL" id="JAVKGR010000004">
    <property type="protein sequence ID" value="MDR8018983.1"/>
    <property type="molecule type" value="Genomic_DNA"/>
</dbReference>
<dbReference type="InterPro" id="IPR001734">
    <property type="entry name" value="Na/solute_symporter"/>
</dbReference>
<evidence type="ECO:0000256" key="2">
    <source>
        <dbReference type="ARBA" id="ARBA00006434"/>
    </source>
</evidence>
<keyword evidence="9 12" id="KW-0472">Membrane</keyword>
<feature type="transmembrane region" description="Helical" evidence="12">
    <location>
        <begin position="433"/>
        <end position="450"/>
    </location>
</feature>
<name>A0ABU2DR84_9MICC</name>
<comment type="similarity">
    <text evidence="2 11">Belongs to the sodium:solute symporter (SSF) (TC 2.A.21) family.</text>
</comment>
<keyword evidence="14" id="KW-1185">Reference proteome</keyword>
<dbReference type="RefSeq" id="WP_310547981.1">
    <property type="nucleotide sequence ID" value="NZ_JAVKGR010000004.1"/>
</dbReference>
<feature type="transmembrane region" description="Helical" evidence="12">
    <location>
        <begin position="71"/>
        <end position="92"/>
    </location>
</feature>
<keyword evidence="10" id="KW-0739">Sodium transport</keyword>
<evidence type="ECO:0000256" key="11">
    <source>
        <dbReference type="RuleBase" id="RU362091"/>
    </source>
</evidence>
<dbReference type="PANTHER" id="PTHR42985:SF47">
    <property type="entry name" value="INTEGRAL MEMBRANE TRANSPORT PROTEIN"/>
    <property type="match status" value="1"/>
</dbReference>
<evidence type="ECO:0000256" key="9">
    <source>
        <dbReference type="ARBA" id="ARBA00023136"/>
    </source>
</evidence>
<keyword evidence="6 12" id="KW-1133">Transmembrane helix</keyword>
<evidence type="ECO:0000256" key="3">
    <source>
        <dbReference type="ARBA" id="ARBA00022448"/>
    </source>
</evidence>
<dbReference type="InterPro" id="IPR051163">
    <property type="entry name" value="Sodium:Solute_Symporter_SSF"/>
</dbReference>
<protein>
    <submittedName>
        <fullName evidence="13">Sodium:solute symporter</fullName>
    </submittedName>
</protein>
<feature type="transmembrane region" description="Helical" evidence="12">
    <location>
        <begin position="271"/>
        <end position="297"/>
    </location>
</feature>